<feature type="compositionally biased region" description="Acidic residues" evidence="1">
    <location>
        <begin position="265"/>
        <end position="283"/>
    </location>
</feature>
<dbReference type="Proteomes" id="UP000443423">
    <property type="component" value="Unassembled WGS sequence"/>
</dbReference>
<feature type="domain" description="HVO-A0261-like N-terminal" evidence="3">
    <location>
        <begin position="18"/>
        <end position="89"/>
    </location>
</feature>
<dbReference type="Pfam" id="PF25213">
    <property type="entry name" value="HVO_A0261_N"/>
    <property type="match status" value="1"/>
</dbReference>
<sequence length="283" mass="30315">MDVDMVAPDHSDVFDVLRSRAEILVALSGEGKSPADLSADLSVSRSTIDRGLHELERAEFVEVADSVATLTLSGRLALETYTTLVEELDEIGSVAGALESLPSEIAVDPVMVRGGSAVVAASPDDERPLDQLRSFIEGATSIRGCVRESAEAQVELYYQRVVEDDVSVSLVATADVVGRLIGTRRPQLAELLGTDSFTLRTTDTLPYSLFVFELPRRSVAVLALYDAGRLAGVVSSDSPDAVAWAHDQLDRWWNESDSLPLSTDAETDTDTAAETDADAAADE</sequence>
<feature type="domain" description="Methanogenesis regulatory protein FilR1 middle" evidence="2">
    <location>
        <begin position="127"/>
        <end position="254"/>
    </location>
</feature>
<name>A0A6A8G4M1_9EURY</name>
<accession>A0A6A8G4M1</accession>
<evidence type="ECO:0000313" key="5">
    <source>
        <dbReference type="Proteomes" id="UP000443423"/>
    </source>
</evidence>
<gene>
    <name evidence="4" type="ORF">GJR99_00690</name>
</gene>
<dbReference type="InterPro" id="IPR036388">
    <property type="entry name" value="WH-like_DNA-bd_sf"/>
</dbReference>
<reference evidence="4 5" key="1">
    <citation type="submission" date="2019-11" db="EMBL/GenBank/DDBJ databases">
        <title>Whole genome sequence of Haloferax sp. MBLA0078.</title>
        <authorList>
            <person name="Seo M.-J."/>
            <person name="Cho E.-S."/>
        </authorList>
    </citation>
    <scope>NUCLEOTIDE SEQUENCE [LARGE SCALE GENOMIC DNA]</scope>
    <source>
        <strain evidence="4 5">MBLA0078</strain>
    </source>
</reference>
<comment type="caution">
    <text evidence="4">The sequence shown here is derived from an EMBL/GenBank/DDBJ whole genome shotgun (WGS) entry which is preliminary data.</text>
</comment>
<dbReference type="Gene3D" id="1.10.10.10">
    <property type="entry name" value="Winged helix-like DNA-binding domain superfamily/Winged helix DNA-binding domain"/>
    <property type="match status" value="1"/>
</dbReference>
<dbReference type="CDD" id="cd00090">
    <property type="entry name" value="HTH_ARSR"/>
    <property type="match status" value="1"/>
</dbReference>
<proteinExistence type="predicted"/>
<evidence type="ECO:0000259" key="3">
    <source>
        <dbReference type="Pfam" id="PF25213"/>
    </source>
</evidence>
<dbReference type="InterPro" id="IPR013561">
    <property type="entry name" value="FilR1_middle_dom"/>
</dbReference>
<dbReference type="EMBL" id="WKJQ01000001">
    <property type="protein sequence ID" value="MRW95086.1"/>
    <property type="molecule type" value="Genomic_DNA"/>
</dbReference>
<protein>
    <submittedName>
        <fullName evidence="4">ArsR family transcriptional regulator</fullName>
    </submittedName>
</protein>
<dbReference type="InterPro" id="IPR057527">
    <property type="entry name" value="HVO_A0261-like_N"/>
</dbReference>
<evidence type="ECO:0000313" key="4">
    <source>
        <dbReference type="EMBL" id="MRW95086.1"/>
    </source>
</evidence>
<dbReference type="SUPFAM" id="SSF46785">
    <property type="entry name" value="Winged helix' DNA-binding domain"/>
    <property type="match status" value="1"/>
</dbReference>
<dbReference type="Pfam" id="PF08350">
    <property type="entry name" value="FilR1_middle"/>
    <property type="match status" value="1"/>
</dbReference>
<dbReference type="InterPro" id="IPR011991">
    <property type="entry name" value="ArsR-like_HTH"/>
</dbReference>
<feature type="region of interest" description="Disordered" evidence="1">
    <location>
        <begin position="258"/>
        <end position="283"/>
    </location>
</feature>
<dbReference type="AlphaFoldDB" id="A0A6A8G4M1"/>
<keyword evidence="5" id="KW-1185">Reference proteome</keyword>
<dbReference type="InterPro" id="IPR036390">
    <property type="entry name" value="WH_DNA-bd_sf"/>
</dbReference>
<evidence type="ECO:0000256" key="1">
    <source>
        <dbReference type="SAM" id="MobiDB-lite"/>
    </source>
</evidence>
<evidence type="ECO:0000259" key="2">
    <source>
        <dbReference type="Pfam" id="PF08350"/>
    </source>
</evidence>
<organism evidence="4 5">
    <name type="scientific">Haloferax marinum</name>
    <dbReference type="NCBI Taxonomy" id="2666143"/>
    <lineage>
        <taxon>Archaea</taxon>
        <taxon>Methanobacteriati</taxon>
        <taxon>Methanobacteriota</taxon>
        <taxon>Stenosarchaea group</taxon>
        <taxon>Halobacteria</taxon>
        <taxon>Halobacteriales</taxon>
        <taxon>Haloferacaceae</taxon>
        <taxon>Haloferax</taxon>
    </lineage>
</organism>